<comment type="similarity">
    <text evidence="1">Belongs to the bacterial ribosomal protein bS21 family.</text>
</comment>
<gene>
    <name evidence="4" type="ORF">AXF42_Ash017344</name>
</gene>
<dbReference type="STRING" id="1088818.A0A2I0BDE1"/>
<dbReference type="GO" id="GO:0006412">
    <property type="term" value="P:translation"/>
    <property type="evidence" value="ECO:0007669"/>
    <property type="project" value="InterPro"/>
</dbReference>
<dbReference type="GO" id="GO:1990904">
    <property type="term" value="C:ribonucleoprotein complex"/>
    <property type="evidence" value="ECO:0007669"/>
    <property type="project" value="UniProtKB-KW"/>
</dbReference>
<keyword evidence="5" id="KW-1185">Reference proteome</keyword>
<evidence type="ECO:0000256" key="1">
    <source>
        <dbReference type="ARBA" id="ARBA00006640"/>
    </source>
</evidence>
<dbReference type="EMBL" id="KZ451889">
    <property type="protein sequence ID" value="PKA65819.1"/>
    <property type="molecule type" value="Genomic_DNA"/>
</dbReference>
<dbReference type="Pfam" id="PF01165">
    <property type="entry name" value="Ribosomal_S21"/>
    <property type="match status" value="1"/>
</dbReference>
<evidence type="ECO:0000313" key="4">
    <source>
        <dbReference type="EMBL" id="PKA65819.1"/>
    </source>
</evidence>
<proteinExistence type="inferred from homology"/>
<dbReference type="PANTHER" id="PTHR37228:SF1">
    <property type="entry name" value="RIBOSOMAL PROTEIN S21 FAMILY PROTEIN"/>
    <property type="match status" value="1"/>
</dbReference>
<sequence length="114" mass="13345">MHRVFGATSLPFLRRLAPPLLPPPVAEGQQLQLFRGIRVKVFNGNLERALAIMERKMRSSGMERLIRRQSDHHIKNSEKRILARKNLELRIRSEELARKLRSIIVKKIRYVPNS</sequence>
<name>A0A2I0BDE1_9ASPA</name>
<keyword evidence="2" id="KW-0689">Ribosomal protein</keyword>
<dbReference type="GO" id="GO:0005840">
    <property type="term" value="C:ribosome"/>
    <property type="evidence" value="ECO:0007669"/>
    <property type="project" value="UniProtKB-KW"/>
</dbReference>
<dbReference type="GO" id="GO:0003735">
    <property type="term" value="F:structural constituent of ribosome"/>
    <property type="evidence" value="ECO:0007669"/>
    <property type="project" value="InterPro"/>
</dbReference>
<dbReference type="AlphaFoldDB" id="A0A2I0BDE1"/>
<dbReference type="Proteomes" id="UP000236161">
    <property type="component" value="Unassembled WGS sequence"/>
</dbReference>
<keyword evidence="3" id="KW-0687">Ribonucleoprotein</keyword>
<dbReference type="InterPro" id="IPR001911">
    <property type="entry name" value="Ribosomal_bS21"/>
</dbReference>
<accession>A0A2I0BDE1</accession>
<dbReference type="OrthoDB" id="1713251at2759"/>
<dbReference type="PANTHER" id="PTHR37228">
    <property type="entry name" value="RIBOSOMAL PROTEIN S21 FAMILY PROTEIN"/>
    <property type="match status" value="1"/>
</dbReference>
<evidence type="ECO:0000256" key="3">
    <source>
        <dbReference type="ARBA" id="ARBA00023274"/>
    </source>
</evidence>
<organism evidence="4 5">
    <name type="scientific">Apostasia shenzhenica</name>
    <dbReference type="NCBI Taxonomy" id="1088818"/>
    <lineage>
        <taxon>Eukaryota</taxon>
        <taxon>Viridiplantae</taxon>
        <taxon>Streptophyta</taxon>
        <taxon>Embryophyta</taxon>
        <taxon>Tracheophyta</taxon>
        <taxon>Spermatophyta</taxon>
        <taxon>Magnoliopsida</taxon>
        <taxon>Liliopsida</taxon>
        <taxon>Asparagales</taxon>
        <taxon>Orchidaceae</taxon>
        <taxon>Apostasioideae</taxon>
        <taxon>Apostasia</taxon>
    </lineage>
</organism>
<evidence type="ECO:0000256" key="2">
    <source>
        <dbReference type="ARBA" id="ARBA00022980"/>
    </source>
</evidence>
<protein>
    <submittedName>
        <fullName evidence="4">Uncharacterized protein</fullName>
    </submittedName>
</protein>
<reference evidence="4 5" key="1">
    <citation type="journal article" date="2017" name="Nature">
        <title>The Apostasia genome and the evolution of orchids.</title>
        <authorList>
            <person name="Zhang G.Q."/>
            <person name="Liu K.W."/>
            <person name="Li Z."/>
            <person name="Lohaus R."/>
            <person name="Hsiao Y.Y."/>
            <person name="Niu S.C."/>
            <person name="Wang J.Y."/>
            <person name="Lin Y.C."/>
            <person name="Xu Q."/>
            <person name="Chen L.J."/>
            <person name="Yoshida K."/>
            <person name="Fujiwara S."/>
            <person name="Wang Z.W."/>
            <person name="Zhang Y.Q."/>
            <person name="Mitsuda N."/>
            <person name="Wang M."/>
            <person name="Liu G.H."/>
            <person name="Pecoraro L."/>
            <person name="Huang H.X."/>
            <person name="Xiao X.J."/>
            <person name="Lin M."/>
            <person name="Wu X.Y."/>
            <person name="Wu W.L."/>
            <person name="Chen Y.Y."/>
            <person name="Chang S.B."/>
            <person name="Sakamoto S."/>
            <person name="Ohme-Takagi M."/>
            <person name="Yagi M."/>
            <person name="Zeng S.J."/>
            <person name="Shen C.Y."/>
            <person name="Yeh C.M."/>
            <person name="Luo Y.B."/>
            <person name="Tsai W.C."/>
            <person name="Van de Peer Y."/>
            <person name="Liu Z.J."/>
        </authorList>
    </citation>
    <scope>NUCLEOTIDE SEQUENCE [LARGE SCALE GENOMIC DNA]</scope>
    <source>
        <strain evidence="5">cv. Shenzhen</strain>
        <tissue evidence="4">Stem</tissue>
    </source>
</reference>
<evidence type="ECO:0000313" key="5">
    <source>
        <dbReference type="Proteomes" id="UP000236161"/>
    </source>
</evidence>